<protein>
    <submittedName>
        <fullName evidence="1">Uncharacterized protein</fullName>
    </submittedName>
</protein>
<name>F7XJN5_SINMM</name>
<reference evidence="1 2" key="1">
    <citation type="journal article" date="2011" name="J. Biotechnol.">
        <title>The complete genome sequence of the dominant Sinorhizobium meliloti field isolate SM11 extends the S. meliloti pan-genome.</title>
        <authorList>
            <person name="Schneiker-Bekel S."/>
            <person name="Wibberg D."/>
            <person name="Bekel T."/>
            <person name="Blom J."/>
            <person name="Linke B."/>
            <person name="Neuweger H."/>
            <person name="Stiens M."/>
            <person name="Vorholter F.J."/>
            <person name="Weidner S."/>
            <person name="Goesmann A."/>
            <person name="Puhler A."/>
            <person name="Schluter A."/>
        </authorList>
    </citation>
    <scope>NUCLEOTIDE SEQUENCE [LARGE SCALE GENOMIC DNA]</scope>
    <source>
        <strain evidence="1 2">SM11</strain>
        <plasmid evidence="2">pSmeSM11d</plasmid>
    </source>
</reference>
<keyword evidence="1" id="KW-0614">Plasmid</keyword>
<dbReference type="AlphaFoldDB" id="F7XJN5"/>
<dbReference type="Proteomes" id="UP000009045">
    <property type="component" value="Plasmid pSmeSM11d"/>
</dbReference>
<sequence length="70" mass="7988">MAAFVAGIFMNDFVEFRLDTRATSKTRLNDFDGTTKASLLGKPQLDQRISMRGSLLEFQIAAREISYNRR</sequence>
<dbReference type="EMBL" id="CP001832">
    <property type="protein sequence ID" value="AEH83213.1"/>
    <property type="molecule type" value="Genomic_DNA"/>
</dbReference>
<geneLocation type="plasmid" evidence="1 2">
    <name>pSmeSM11d</name>
</geneLocation>
<dbReference type="PATRIC" id="fig|707241.3.peg.6061"/>
<gene>
    <name evidence="1" type="ordered locus">SM11_pD0380</name>
</gene>
<proteinExistence type="predicted"/>
<dbReference type="KEGG" id="smx:SM11_pD0380"/>
<organism evidence="1 2">
    <name type="scientific">Sinorhizobium meliloti (strain SM11)</name>
    <dbReference type="NCBI Taxonomy" id="707241"/>
    <lineage>
        <taxon>Bacteria</taxon>
        <taxon>Pseudomonadati</taxon>
        <taxon>Pseudomonadota</taxon>
        <taxon>Alphaproteobacteria</taxon>
        <taxon>Hyphomicrobiales</taxon>
        <taxon>Rhizobiaceae</taxon>
        <taxon>Sinorhizobium/Ensifer group</taxon>
        <taxon>Sinorhizobium</taxon>
    </lineage>
</organism>
<evidence type="ECO:0000313" key="1">
    <source>
        <dbReference type="EMBL" id="AEH83213.1"/>
    </source>
</evidence>
<dbReference type="HOGENOM" id="CLU_2755735_0_0_5"/>
<accession>F7XJN5</accession>
<evidence type="ECO:0000313" key="2">
    <source>
        <dbReference type="Proteomes" id="UP000009045"/>
    </source>
</evidence>